<dbReference type="InterPro" id="IPR050256">
    <property type="entry name" value="Glycosyltransferase_2"/>
</dbReference>
<keyword evidence="3" id="KW-0808">Transferase</keyword>
<evidence type="ECO:0000256" key="5">
    <source>
        <dbReference type="ARBA" id="ARBA00022989"/>
    </source>
</evidence>
<reference evidence="9" key="1">
    <citation type="submission" date="2022-06" db="EMBL/GenBank/DDBJ databases">
        <title>Antifungal cultures and metabolites of lactic acid bacteria for use in dairy fermentations.</title>
        <authorList>
            <person name="Zhao Z."/>
            <person name="Gaenzle M."/>
        </authorList>
    </citation>
    <scope>NUCLEOTIDE SEQUENCE</scope>
    <source>
        <strain evidence="9">FUA3126</strain>
    </source>
</reference>
<keyword evidence="10" id="KW-1185">Reference proteome</keyword>
<protein>
    <submittedName>
        <fullName evidence="9">Glycosyltransferase family 2 protein</fullName>
    </submittedName>
</protein>
<keyword evidence="5 7" id="KW-1133">Transmembrane helix</keyword>
<name>A0ABT6DC24_9LACO</name>
<dbReference type="PANTHER" id="PTHR48090:SF1">
    <property type="entry name" value="PROPHAGE BACTOPRENOL GLUCOSYL TRANSFERASE HOMOLOG"/>
    <property type="match status" value="1"/>
</dbReference>
<evidence type="ECO:0000256" key="6">
    <source>
        <dbReference type="ARBA" id="ARBA00023136"/>
    </source>
</evidence>
<keyword evidence="6 7" id="KW-0472">Membrane</keyword>
<dbReference type="Proteomes" id="UP001152867">
    <property type="component" value="Unassembled WGS sequence"/>
</dbReference>
<dbReference type="InterPro" id="IPR001173">
    <property type="entry name" value="Glyco_trans_2-like"/>
</dbReference>
<evidence type="ECO:0000313" key="9">
    <source>
        <dbReference type="EMBL" id="MDF9913797.1"/>
    </source>
</evidence>
<evidence type="ECO:0000256" key="4">
    <source>
        <dbReference type="ARBA" id="ARBA00022692"/>
    </source>
</evidence>
<comment type="subcellular location">
    <subcellularLocation>
        <location evidence="1">Membrane</location>
        <topology evidence="1">Multi-pass membrane protein</topology>
    </subcellularLocation>
</comment>
<dbReference type="Pfam" id="PF00535">
    <property type="entry name" value="Glycos_transf_2"/>
    <property type="match status" value="1"/>
</dbReference>
<evidence type="ECO:0000256" key="3">
    <source>
        <dbReference type="ARBA" id="ARBA00022679"/>
    </source>
</evidence>
<evidence type="ECO:0000313" key="10">
    <source>
        <dbReference type="Proteomes" id="UP001152867"/>
    </source>
</evidence>
<dbReference type="SUPFAM" id="SSF53448">
    <property type="entry name" value="Nucleotide-diphospho-sugar transferases"/>
    <property type="match status" value="1"/>
</dbReference>
<evidence type="ECO:0000256" key="7">
    <source>
        <dbReference type="SAM" id="Phobius"/>
    </source>
</evidence>
<gene>
    <name evidence="9" type="ORF">NNA32_05975</name>
</gene>
<keyword evidence="4 7" id="KW-0812">Transmembrane</keyword>
<feature type="transmembrane region" description="Helical" evidence="7">
    <location>
        <begin position="267"/>
        <end position="292"/>
    </location>
</feature>
<feature type="transmembrane region" description="Helical" evidence="7">
    <location>
        <begin position="235"/>
        <end position="255"/>
    </location>
</feature>
<dbReference type="PANTHER" id="PTHR48090">
    <property type="entry name" value="UNDECAPRENYL-PHOSPHATE 4-DEOXY-4-FORMAMIDO-L-ARABINOSE TRANSFERASE-RELATED"/>
    <property type="match status" value="1"/>
</dbReference>
<organism evidence="9 10">
    <name type="scientific">Furfurilactobacillus milii</name>
    <dbReference type="NCBI Taxonomy" id="2888272"/>
    <lineage>
        <taxon>Bacteria</taxon>
        <taxon>Bacillati</taxon>
        <taxon>Bacillota</taxon>
        <taxon>Bacilli</taxon>
        <taxon>Lactobacillales</taxon>
        <taxon>Lactobacillaceae</taxon>
        <taxon>Furfurilactobacillus</taxon>
    </lineage>
</organism>
<dbReference type="CDD" id="cd04187">
    <property type="entry name" value="DPM1_like_bac"/>
    <property type="match status" value="1"/>
</dbReference>
<sequence length="318" mass="35929">MKKLSIILPCYNEEETLPDTLPKLQTILNQLKGQKKISPDSFLLCVDDGSSDKTWQTIDKFHSKYSNVFGVKFSRNYGHQNALIAGLSVAEKSADLMITIDADLQDDESTIPLMVEKSQNADIVYGVRNNRDTDSAFKKVTADGFYWTMTHLGVDMIPNSADFRLMSKRAVHQFLKYDERNMFIRGVVPLVGFKHDEVLYARKERQAGETKYPLSKMIRFALDGITSFSIAPIRIIMNVGVMIALVSILLLIYSLVQHFLGNTTTGWSSLITSIWFLGGIQLIAISVIGEYIGKIFTEVKHRPRYTIEQNQITESNGK</sequence>
<proteinExistence type="predicted"/>
<dbReference type="RefSeq" id="WP_178942231.1">
    <property type="nucleotide sequence ID" value="NZ_JAIWJF010000005.1"/>
</dbReference>
<dbReference type="EMBL" id="JANDJP010000005">
    <property type="protein sequence ID" value="MDF9913797.1"/>
    <property type="molecule type" value="Genomic_DNA"/>
</dbReference>
<dbReference type="Gene3D" id="3.90.550.10">
    <property type="entry name" value="Spore Coat Polysaccharide Biosynthesis Protein SpsA, Chain A"/>
    <property type="match status" value="1"/>
</dbReference>
<keyword evidence="2" id="KW-0328">Glycosyltransferase</keyword>
<accession>A0ABT6DC24</accession>
<feature type="domain" description="Glycosyltransferase 2-like" evidence="8">
    <location>
        <begin position="5"/>
        <end position="141"/>
    </location>
</feature>
<comment type="caution">
    <text evidence="9">The sequence shown here is derived from an EMBL/GenBank/DDBJ whole genome shotgun (WGS) entry which is preliminary data.</text>
</comment>
<dbReference type="InterPro" id="IPR029044">
    <property type="entry name" value="Nucleotide-diphossugar_trans"/>
</dbReference>
<evidence type="ECO:0000256" key="1">
    <source>
        <dbReference type="ARBA" id="ARBA00004141"/>
    </source>
</evidence>
<evidence type="ECO:0000256" key="2">
    <source>
        <dbReference type="ARBA" id="ARBA00022676"/>
    </source>
</evidence>
<evidence type="ECO:0000259" key="8">
    <source>
        <dbReference type="Pfam" id="PF00535"/>
    </source>
</evidence>